<organism evidence="1 2">
    <name type="scientific">Xenorhabdus thuongxuanensis</name>
    <dbReference type="NCBI Taxonomy" id="1873484"/>
    <lineage>
        <taxon>Bacteria</taxon>
        <taxon>Pseudomonadati</taxon>
        <taxon>Pseudomonadota</taxon>
        <taxon>Gammaproteobacteria</taxon>
        <taxon>Enterobacterales</taxon>
        <taxon>Morganellaceae</taxon>
        <taxon>Xenorhabdus</taxon>
    </lineage>
</organism>
<dbReference type="InterPro" id="IPR003458">
    <property type="entry name" value="Phage_T4_Gp38_tail_assem"/>
</dbReference>
<dbReference type="EMBL" id="MKGR01000030">
    <property type="protein sequence ID" value="OKP02720.1"/>
    <property type="molecule type" value="Genomic_DNA"/>
</dbReference>
<keyword evidence="2" id="KW-1185">Reference proteome</keyword>
<comment type="caution">
    <text evidence="1">The sequence shown here is derived from an EMBL/GenBank/DDBJ whole genome shotgun (WGS) entry which is preliminary data.</text>
</comment>
<sequence length="172" mass="20259">MVTKLGKFTEYVPVNPIQNGVYLYDEIGLDWYKSQKLFSRDTVKIVYYEDGSIDSYSKDVSALWPINAYISEINEKDIPENFSVSGDWGFYNGKISKRVPTDEEIIQHNTIEKSFLFDEALKKIQLWQTKLLLDIISDEDRIRLIEWTKYIQKLQDLTSLSNFDIDWPKKPE</sequence>
<dbReference type="AlphaFoldDB" id="A0A1Q5TR83"/>
<evidence type="ECO:0000313" key="2">
    <source>
        <dbReference type="Proteomes" id="UP000186277"/>
    </source>
</evidence>
<dbReference type="Pfam" id="PF02413">
    <property type="entry name" value="Caudo_TAP"/>
    <property type="match status" value="1"/>
</dbReference>
<name>A0A1Q5TR83_9GAMM</name>
<dbReference type="OrthoDB" id="8596093at2"/>
<evidence type="ECO:0000313" key="1">
    <source>
        <dbReference type="EMBL" id="OKP02720.1"/>
    </source>
</evidence>
<dbReference type="Proteomes" id="UP000186277">
    <property type="component" value="Unassembled WGS sequence"/>
</dbReference>
<protein>
    <submittedName>
        <fullName evidence="1">Tail assembly chaperone</fullName>
    </submittedName>
</protein>
<dbReference type="RefSeq" id="WP_074021356.1">
    <property type="nucleotide sequence ID" value="NZ_CAWMWP010000055.1"/>
</dbReference>
<reference evidence="1 2" key="1">
    <citation type="submission" date="2016-09" db="EMBL/GenBank/DDBJ databases">
        <title>Xenorhabdus thuongxuanensis sp. nov. and Xenorhabdus eapokensis sp. nov., isolated from Steinernema species.</title>
        <authorList>
            <person name="Kaempfer P."/>
            <person name="Tobias N.J."/>
            <person name="Phan Ke L."/>
            <person name="Bode H.B."/>
            <person name="Glaeser S.P."/>
        </authorList>
    </citation>
    <scope>NUCLEOTIDE SEQUENCE [LARGE SCALE GENOMIC DNA]</scope>
    <source>
        <strain evidence="1 2">30TX1</strain>
    </source>
</reference>
<accession>A0A1Q5TR83</accession>
<proteinExistence type="predicted"/>
<gene>
    <name evidence="1" type="ORF">Xentx_03160</name>
</gene>